<evidence type="ECO:0000313" key="1">
    <source>
        <dbReference type="EMBL" id="KAL0203915.1"/>
    </source>
</evidence>
<name>A0ABD0S369_CIRMR</name>
<proteinExistence type="predicted"/>
<accession>A0ABD0S369</accession>
<evidence type="ECO:0000313" key="2">
    <source>
        <dbReference type="Proteomes" id="UP001529510"/>
    </source>
</evidence>
<protein>
    <recommendedName>
        <fullName evidence="3">Anaphase-promoting complex subunit 4 WD40 domain-containing protein</fullName>
    </recommendedName>
</protein>
<keyword evidence="2" id="KW-1185">Reference proteome</keyword>
<dbReference type="InterPro" id="IPR040379">
    <property type="entry name" value="WDR19/dyf-2"/>
</dbReference>
<reference evidence="1 2" key="1">
    <citation type="submission" date="2024-05" db="EMBL/GenBank/DDBJ databases">
        <title>Genome sequencing and assembly of Indian major carp, Cirrhinus mrigala (Hamilton, 1822).</title>
        <authorList>
            <person name="Mohindra V."/>
            <person name="Chowdhury L.M."/>
            <person name="Lal K."/>
            <person name="Jena J.K."/>
        </authorList>
    </citation>
    <scope>NUCLEOTIDE SEQUENCE [LARGE SCALE GENOMIC DNA]</scope>
    <source>
        <strain evidence="1">CM1030</strain>
        <tissue evidence="1">Blood</tissue>
    </source>
</reference>
<dbReference type="PANTHER" id="PTHR14920:SF0">
    <property type="entry name" value="WD REPEAT DOMAIN 19"/>
    <property type="match status" value="1"/>
</dbReference>
<dbReference type="AlphaFoldDB" id="A0ABD0S369"/>
<gene>
    <name evidence="1" type="ORF">M9458_001933</name>
</gene>
<organism evidence="1 2">
    <name type="scientific">Cirrhinus mrigala</name>
    <name type="common">Mrigala</name>
    <dbReference type="NCBI Taxonomy" id="683832"/>
    <lineage>
        <taxon>Eukaryota</taxon>
        <taxon>Metazoa</taxon>
        <taxon>Chordata</taxon>
        <taxon>Craniata</taxon>
        <taxon>Vertebrata</taxon>
        <taxon>Euteleostomi</taxon>
        <taxon>Actinopterygii</taxon>
        <taxon>Neopterygii</taxon>
        <taxon>Teleostei</taxon>
        <taxon>Ostariophysi</taxon>
        <taxon>Cypriniformes</taxon>
        <taxon>Cyprinidae</taxon>
        <taxon>Labeoninae</taxon>
        <taxon>Labeonini</taxon>
        <taxon>Cirrhinus</taxon>
    </lineage>
</organism>
<sequence>LDQMCWTDDGQLLAVSSQQGTLHVFLTKLPILGDSSGTRIAYLTSLLEVTVANQVEG</sequence>
<feature type="non-terminal residue" evidence="1">
    <location>
        <position position="57"/>
    </location>
</feature>
<dbReference type="PANTHER" id="PTHR14920">
    <property type="entry name" value="OSMOTIC AVOIDANCE ABNORMAL PROTEIN 1/WD REPEAT MEMBRANE PROTEIN"/>
    <property type="match status" value="1"/>
</dbReference>
<feature type="non-terminal residue" evidence="1">
    <location>
        <position position="1"/>
    </location>
</feature>
<dbReference type="EMBL" id="JAMKFB020000001">
    <property type="protein sequence ID" value="KAL0203915.1"/>
    <property type="molecule type" value="Genomic_DNA"/>
</dbReference>
<evidence type="ECO:0008006" key="3">
    <source>
        <dbReference type="Google" id="ProtNLM"/>
    </source>
</evidence>
<comment type="caution">
    <text evidence="1">The sequence shown here is derived from an EMBL/GenBank/DDBJ whole genome shotgun (WGS) entry which is preliminary data.</text>
</comment>
<dbReference type="Proteomes" id="UP001529510">
    <property type="component" value="Unassembled WGS sequence"/>
</dbReference>